<dbReference type="Pfam" id="PF01990">
    <property type="entry name" value="ATP-synt_F"/>
    <property type="match status" value="1"/>
</dbReference>
<dbReference type="RefSeq" id="WP_166161021.1">
    <property type="nucleotide sequence ID" value="NZ_CP049740.1"/>
</dbReference>
<dbReference type="NCBIfam" id="NF002384">
    <property type="entry name" value="PRK01395.1"/>
    <property type="match status" value="1"/>
</dbReference>
<organism evidence="4 5">
    <name type="scientific">Jeotgalibaca arthritidis</name>
    <dbReference type="NCBI Taxonomy" id="1868794"/>
    <lineage>
        <taxon>Bacteria</taxon>
        <taxon>Bacillati</taxon>
        <taxon>Bacillota</taxon>
        <taxon>Bacilli</taxon>
        <taxon>Lactobacillales</taxon>
        <taxon>Carnobacteriaceae</taxon>
        <taxon>Jeotgalibaca</taxon>
    </lineage>
</organism>
<dbReference type="InterPro" id="IPR036906">
    <property type="entry name" value="ATPase_V1_fsu_sf"/>
</dbReference>
<accession>A0A6G7K832</accession>
<evidence type="ECO:0000313" key="5">
    <source>
        <dbReference type="Proteomes" id="UP000501451"/>
    </source>
</evidence>
<keyword evidence="5" id="KW-1185">Reference proteome</keyword>
<evidence type="ECO:0000256" key="3">
    <source>
        <dbReference type="ARBA" id="ARBA00023065"/>
    </source>
</evidence>
<dbReference type="Gene3D" id="3.40.50.10580">
    <property type="entry name" value="ATPase, V1 complex, subunit F"/>
    <property type="match status" value="1"/>
</dbReference>
<gene>
    <name evidence="4" type="ORF">G7057_02270</name>
</gene>
<reference evidence="4 5" key="1">
    <citation type="journal article" date="2017" name="Int. J. Syst. Evol. Microbiol.">
        <title>Jeotgalibaca porci sp. nov. and Jeotgalibaca arthritidis sp. nov., isolated from pigs, and emended description of the genus Jeotgalibaca.</title>
        <authorList>
            <person name="Zamora L."/>
            <person name="Perez-Sancho M."/>
            <person name="Dominguez L."/>
            <person name="Fernandez-Garayzabal J.F."/>
            <person name="Vela A.I."/>
        </authorList>
    </citation>
    <scope>NUCLEOTIDE SEQUENCE [LARGE SCALE GENOMIC DNA]</scope>
    <source>
        <strain evidence="4 5">CECT 9157</strain>
    </source>
</reference>
<dbReference type="InterPro" id="IPR008218">
    <property type="entry name" value="ATPase_V1-cplx_f_g_su"/>
</dbReference>
<protein>
    <submittedName>
        <fullName evidence="4">V-type ATP synthase subunit F</fullName>
    </submittedName>
</protein>
<comment type="similarity">
    <text evidence="1">Belongs to the V-ATPase F subunit family.</text>
</comment>
<name>A0A6G7K832_9LACT</name>
<keyword evidence="2" id="KW-0813">Transport</keyword>
<dbReference type="Proteomes" id="UP000501451">
    <property type="component" value="Chromosome"/>
</dbReference>
<dbReference type="KEGG" id="jar:G7057_02270"/>
<dbReference type="GO" id="GO:0046961">
    <property type="term" value="F:proton-transporting ATPase activity, rotational mechanism"/>
    <property type="evidence" value="ECO:0007669"/>
    <property type="project" value="InterPro"/>
</dbReference>
<sequence length="104" mass="11523">MYKKIAMLGGKNSILPFKGLGIDVYPVTDLEEARHQIEALAKECGVIFVTERIAEQLEDTIRKYDHMPVPAIIPIPSSTGSLGIGMDRIQRNVEKAIGMNILED</sequence>
<dbReference type="EMBL" id="CP049740">
    <property type="protein sequence ID" value="QII81416.1"/>
    <property type="molecule type" value="Genomic_DNA"/>
</dbReference>
<evidence type="ECO:0000256" key="2">
    <source>
        <dbReference type="ARBA" id="ARBA00022448"/>
    </source>
</evidence>
<dbReference type="SUPFAM" id="SSF159468">
    <property type="entry name" value="AtpF-like"/>
    <property type="match status" value="1"/>
</dbReference>
<evidence type="ECO:0000256" key="1">
    <source>
        <dbReference type="ARBA" id="ARBA00010148"/>
    </source>
</evidence>
<proteinExistence type="inferred from homology"/>
<keyword evidence="3" id="KW-0406">Ion transport</keyword>
<dbReference type="AlphaFoldDB" id="A0A6G7K832"/>
<evidence type="ECO:0000313" key="4">
    <source>
        <dbReference type="EMBL" id="QII81416.1"/>
    </source>
</evidence>